<name>A0AAE0CEF3_9CHLO</name>
<dbReference type="InterPro" id="IPR059179">
    <property type="entry name" value="MLKL-like_MCAfunc"/>
</dbReference>
<evidence type="ECO:0000313" key="2">
    <source>
        <dbReference type="Proteomes" id="UP001190700"/>
    </source>
</evidence>
<keyword evidence="2" id="KW-1185">Reference proteome</keyword>
<dbReference type="Proteomes" id="UP001190700">
    <property type="component" value="Unassembled WGS sequence"/>
</dbReference>
<protein>
    <submittedName>
        <fullName evidence="1">Uncharacterized protein</fullName>
    </submittedName>
</protein>
<dbReference type="Gene3D" id="1.20.930.20">
    <property type="entry name" value="Adaptor protein Cbl, N-terminal domain"/>
    <property type="match status" value="1"/>
</dbReference>
<dbReference type="GO" id="GO:0007166">
    <property type="term" value="P:cell surface receptor signaling pathway"/>
    <property type="evidence" value="ECO:0007669"/>
    <property type="project" value="InterPro"/>
</dbReference>
<evidence type="ECO:0000313" key="1">
    <source>
        <dbReference type="EMBL" id="KAK3253511.1"/>
    </source>
</evidence>
<comment type="caution">
    <text evidence="1">The sequence shown here is derived from an EMBL/GenBank/DDBJ whole genome shotgun (WGS) entry which is preliminary data.</text>
</comment>
<dbReference type="CDD" id="cd21037">
    <property type="entry name" value="MLKL_NTD"/>
    <property type="match status" value="1"/>
</dbReference>
<gene>
    <name evidence="1" type="ORF">CYMTET_37238</name>
</gene>
<dbReference type="EMBL" id="LGRX02024790">
    <property type="protein sequence ID" value="KAK3253511.1"/>
    <property type="molecule type" value="Genomic_DNA"/>
</dbReference>
<sequence>MLVYAEQAAAPSAKGLPDDSAGELQSFFCTHSRLTPDLFISGTSLMDDITPLIASAKTLCDTFELGGKVQLSAKEMAEKAGMVKWLAQCGNMDPNVKQIEEFGSTVISSFAVIAAVSALAEKINNIREKVRANNRMCRRLADRVISIRSSLVRLGTKLHEARLESKVTLNEDEYRLLYTQLRCVLRAIERAHDLIQAWGADARGTFFGKLKRALLSNDFHEEFVECNQELSEHLADLRGEAMLQMFMKSISLPSSDAWREENCQDSVSDLQVWHLHPSSAFCSRTDSSGFLMYPIINRRLRATSSSLPWYLVV</sequence>
<dbReference type="AlphaFoldDB" id="A0AAE0CEF3"/>
<accession>A0AAE0CEF3</accession>
<dbReference type="InterPro" id="IPR036537">
    <property type="entry name" value="Adaptor_Cbl_N_dom_sf"/>
</dbReference>
<proteinExistence type="predicted"/>
<reference evidence="1 2" key="1">
    <citation type="journal article" date="2015" name="Genome Biol. Evol.">
        <title>Comparative Genomics of a Bacterivorous Green Alga Reveals Evolutionary Causalities and Consequences of Phago-Mixotrophic Mode of Nutrition.</title>
        <authorList>
            <person name="Burns J.A."/>
            <person name="Paasch A."/>
            <person name="Narechania A."/>
            <person name="Kim E."/>
        </authorList>
    </citation>
    <scope>NUCLEOTIDE SEQUENCE [LARGE SCALE GENOMIC DNA]</scope>
    <source>
        <strain evidence="1 2">PLY_AMNH</strain>
    </source>
</reference>
<organism evidence="1 2">
    <name type="scientific">Cymbomonas tetramitiformis</name>
    <dbReference type="NCBI Taxonomy" id="36881"/>
    <lineage>
        <taxon>Eukaryota</taxon>
        <taxon>Viridiplantae</taxon>
        <taxon>Chlorophyta</taxon>
        <taxon>Pyramimonadophyceae</taxon>
        <taxon>Pyramimonadales</taxon>
        <taxon>Pyramimonadaceae</taxon>
        <taxon>Cymbomonas</taxon>
    </lineage>
</organism>